<dbReference type="SUPFAM" id="SSF53335">
    <property type="entry name" value="S-adenosyl-L-methionine-dependent methyltransferases"/>
    <property type="match status" value="1"/>
</dbReference>
<evidence type="ECO:0000313" key="2">
    <source>
        <dbReference type="Proteomes" id="UP000321954"/>
    </source>
</evidence>
<name>A0A5B8YJ12_9FLAO</name>
<keyword evidence="1" id="KW-0489">Methyltransferase</keyword>
<accession>A0A5B8YJ12</accession>
<keyword evidence="2" id="KW-1185">Reference proteome</keyword>
<keyword evidence="1" id="KW-0808">Transferase</keyword>
<proteinExistence type="predicted"/>
<evidence type="ECO:0000313" key="1">
    <source>
        <dbReference type="EMBL" id="QED37764.1"/>
    </source>
</evidence>
<dbReference type="Gene3D" id="3.40.50.150">
    <property type="entry name" value="Vaccinia Virus protein VP39"/>
    <property type="match status" value="1"/>
</dbReference>
<gene>
    <name evidence="1" type="ORF">FK178_08520</name>
</gene>
<dbReference type="GO" id="GO:0032259">
    <property type="term" value="P:methylation"/>
    <property type="evidence" value="ECO:0007669"/>
    <property type="project" value="UniProtKB-KW"/>
</dbReference>
<dbReference type="InterPro" id="IPR029063">
    <property type="entry name" value="SAM-dependent_MTases_sf"/>
</dbReference>
<dbReference type="RefSeq" id="WP_146833540.1">
    <property type="nucleotide sequence ID" value="NZ_CP042476.1"/>
</dbReference>
<dbReference type="Proteomes" id="UP000321954">
    <property type="component" value="Chromosome"/>
</dbReference>
<dbReference type="EMBL" id="CP042476">
    <property type="protein sequence ID" value="QED37764.1"/>
    <property type="molecule type" value="Genomic_DNA"/>
</dbReference>
<dbReference type="KEGG" id="anp:FK178_08520"/>
<protein>
    <submittedName>
        <fullName evidence="1">Class I SAM-dependent methyltransferase</fullName>
    </submittedName>
</protein>
<organism evidence="1 2">
    <name type="scientific">Antarcticibacterium arcticum</name>
    <dbReference type="NCBI Taxonomy" id="2585771"/>
    <lineage>
        <taxon>Bacteria</taxon>
        <taxon>Pseudomonadati</taxon>
        <taxon>Bacteroidota</taxon>
        <taxon>Flavobacteriia</taxon>
        <taxon>Flavobacteriales</taxon>
        <taxon>Flavobacteriaceae</taxon>
        <taxon>Antarcticibacterium</taxon>
    </lineage>
</organism>
<dbReference type="AlphaFoldDB" id="A0A5B8YJ12"/>
<sequence length="233" mass="27528">MKIRKTLYKVKRKLLQVIYKSRNNKWKNQKVFKNIYDKNLFHKGEEINEVSRSGPGSDLLQTREIIKQLPVLFQKYSIKTILDIPCGDFYWMKKIDLKGIQYYGGDVVGEIILGNKKFSSNNIEFIQLDIIEDPLPKVDLIICRDLFVHLTNHQIFNAIDNIKKSSSKYLLTTSFKDRMVNNDIALMGKWRPINVEVAPFNFNYPIDEIFENCTEDNMCYNDKYLLLYKIEHL</sequence>
<dbReference type="GO" id="GO:0008168">
    <property type="term" value="F:methyltransferase activity"/>
    <property type="evidence" value="ECO:0007669"/>
    <property type="project" value="UniProtKB-KW"/>
</dbReference>
<reference evidence="1 2" key="1">
    <citation type="submission" date="2019-08" db="EMBL/GenBank/DDBJ databases">
        <title>Antarcticibacterium arcticum sp. nov., a bacterium isolated from marine sediment of the Canadian Beaufort Sea.</title>
        <authorList>
            <person name="Lee Y.M."/>
            <person name="Baek K."/>
            <person name="Lee D.-H."/>
            <person name="Shin S.C."/>
            <person name="Jin Y.K."/>
            <person name="Park Y."/>
        </authorList>
    </citation>
    <scope>NUCLEOTIDE SEQUENCE [LARGE SCALE GENOMIC DNA]</scope>
    <source>
        <strain evidence="1 2">PAMC 28998</strain>
    </source>
</reference>
<dbReference type="OrthoDB" id="20930at2"/>